<gene>
    <name evidence="3" type="ORF">ZT1A5_G6589</name>
</gene>
<dbReference type="AlphaFoldDB" id="A0A1Y6LL09"/>
<evidence type="ECO:0000313" key="3">
    <source>
        <dbReference type="EMBL" id="SMY25147.1"/>
    </source>
</evidence>
<dbReference type="InterPro" id="IPR041622">
    <property type="entry name" value="SLATT_fungi"/>
</dbReference>
<sequence>MDATLDFVGRARHAFAEFRHPSQMGFDTEQQQPEAVHKPSIAPLIEPNSQLHDFRLLIGIWQDKSYTSKHGFKANRLPEASTLERPAPNVGIYSTVCECEIKAKRNYKSSARLINFCYGLQIIVAAALTALGAASASNKAVTAFGAVNTCIAGFLTTIRGSGLPFRLKFFQHEWAKIREYIEQRERDFSYANHGLNVLEEVEKIRAMYDTLRAEIEANRPDRFVSVTQLGRPVAAQPHQTFSADMMSKRWNEKEAEANDTIHKVQGTVSNLVADARGLKGILEEKLKDISHMQKDMETTGRGMVAEKTEELNEQLKSTARDVEALGQDLQHTARTAISEQVIAGQSQASTMITRAQNGVNDAVSYHADAARMAVGRAGEEGVPPK</sequence>
<dbReference type="Pfam" id="PF18142">
    <property type="entry name" value="SLATT_fungal"/>
    <property type="match status" value="1"/>
</dbReference>
<feature type="domain" description="SMODS and SLOG-associating 2TM effector" evidence="2">
    <location>
        <begin position="98"/>
        <end position="213"/>
    </location>
</feature>
<keyword evidence="1" id="KW-0472">Membrane</keyword>
<keyword evidence="1" id="KW-0812">Transmembrane</keyword>
<protein>
    <recommendedName>
        <fullName evidence="2">SMODS and SLOG-associating 2TM effector domain-containing protein</fullName>
    </recommendedName>
</protein>
<evidence type="ECO:0000313" key="4">
    <source>
        <dbReference type="Proteomes" id="UP000215453"/>
    </source>
</evidence>
<proteinExistence type="predicted"/>
<name>A0A1Y6LL09_ZYMTR</name>
<accession>A0A1Y6LL09</accession>
<evidence type="ECO:0000256" key="1">
    <source>
        <dbReference type="SAM" id="Phobius"/>
    </source>
</evidence>
<keyword evidence="1" id="KW-1133">Transmembrane helix</keyword>
<dbReference type="Gene3D" id="1.20.58.60">
    <property type="match status" value="1"/>
</dbReference>
<reference evidence="3 4" key="1">
    <citation type="submission" date="2016-10" db="EMBL/GenBank/DDBJ databases">
        <authorList>
            <person name="Varghese N."/>
        </authorList>
    </citation>
    <scope>NUCLEOTIDE SEQUENCE [LARGE SCALE GENOMIC DNA]</scope>
</reference>
<feature type="transmembrane region" description="Helical" evidence="1">
    <location>
        <begin position="113"/>
        <end position="134"/>
    </location>
</feature>
<evidence type="ECO:0000259" key="2">
    <source>
        <dbReference type="Pfam" id="PF18142"/>
    </source>
</evidence>
<feature type="transmembrane region" description="Helical" evidence="1">
    <location>
        <begin position="140"/>
        <end position="158"/>
    </location>
</feature>
<dbReference type="Proteomes" id="UP000215453">
    <property type="component" value="Chromosome 6"/>
</dbReference>
<organism evidence="3 4">
    <name type="scientific">Zymoseptoria tritici ST99CH_1A5</name>
    <dbReference type="NCBI Taxonomy" id="1276529"/>
    <lineage>
        <taxon>Eukaryota</taxon>
        <taxon>Fungi</taxon>
        <taxon>Dikarya</taxon>
        <taxon>Ascomycota</taxon>
        <taxon>Pezizomycotina</taxon>
        <taxon>Dothideomycetes</taxon>
        <taxon>Dothideomycetidae</taxon>
        <taxon>Mycosphaerellales</taxon>
        <taxon>Mycosphaerellaceae</taxon>
        <taxon>Zymoseptoria</taxon>
    </lineage>
</organism>
<dbReference type="PANTHER" id="PTHR38793:SF3">
    <property type="entry name" value="SMODS AND SLOG-ASSOCIATING 2TM EFFECTOR DOMAIN-CONTAINING PROTEIN"/>
    <property type="match status" value="1"/>
</dbReference>
<dbReference type="PANTHER" id="PTHR38793">
    <property type="entry name" value="SLATT_FUNGAL DOMAIN-CONTAINING PROTEIN-RELATED"/>
    <property type="match status" value="1"/>
</dbReference>
<dbReference type="NCBIfam" id="NF033635">
    <property type="entry name" value="SLATT_fungal"/>
    <property type="match status" value="1"/>
</dbReference>
<dbReference type="EMBL" id="LT882681">
    <property type="protein sequence ID" value="SMY25147.1"/>
    <property type="molecule type" value="Genomic_DNA"/>
</dbReference>